<evidence type="ECO:0000256" key="6">
    <source>
        <dbReference type="ARBA" id="ARBA00023136"/>
    </source>
</evidence>
<protein>
    <recommendedName>
        <fullName evidence="4">Ras modification protein ERF4</fullName>
    </recommendedName>
</protein>
<dbReference type="AlphaFoldDB" id="W4KP81"/>
<dbReference type="Pfam" id="PF10256">
    <property type="entry name" value="Erf4"/>
    <property type="match status" value="1"/>
</dbReference>
<feature type="region of interest" description="Disordered" evidence="7">
    <location>
        <begin position="1"/>
        <end position="33"/>
    </location>
</feature>
<organism evidence="9 10">
    <name type="scientific">Heterobasidion irregulare (strain TC 32-1)</name>
    <dbReference type="NCBI Taxonomy" id="747525"/>
    <lineage>
        <taxon>Eukaryota</taxon>
        <taxon>Fungi</taxon>
        <taxon>Dikarya</taxon>
        <taxon>Basidiomycota</taxon>
        <taxon>Agaricomycotina</taxon>
        <taxon>Agaricomycetes</taxon>
        <taxon>Russulales</taxon>
        <taxon>Bondarzewiaceae</taxon>
        <taxon>Heterobasidion</taxon>
        <taxon>Heterobasidion annosum species complex</taxon>
    </lineage>
</organism>
<feature type="compositionally biased region" description="Basic and acidic residues" evidence="7">
    <location>
        <begin position="125"/>
        <end position="140"/>
    </location>
</feature>
<evidence type="ECO:0000259" key="8">
    <source>
        <dbReference type="Pfam" id="PF10256"/>
    </source>
</evidence>
<proteinExistence type="inferred from homology"/>
<keyword evidence="6" id="KW-0472">Membrane</keyword>
<evidence type="ECO:0000256" key="5">
    <source>
        <dbReference type="ARBA" id="ARBA00022824"/>
    </source>
</evidence>
<gene>
    <name evidence="9" type="ORF">HETIRDRAFT_431933</name>
</gene>
<sequence>MPSTSVDDASAATRFSPPSSPRPPHPTELPYSPSAAALSMTLSPSSPSLVDAESVVDISPSLDKEEALVVAPADEPRADNNAAYSSSAIKEGSMDGAPLMRILGVNYEPPGGRVSPALSNTGSIGKEDNLEWREKTEERSPTSPQRTDIHPLRLDIQPPTPPPWETAEPPDDNHMEFKREASFMNNKQPTRRSIPISSYYFGPPPLDCAYGTEPIGQIGVHHPREIVRVERDYSVGEIVQFSPTYPLELEGRITPTQFLETINAINELLISAHSLRHSLLDNALDIFSLHLSRLLISSHYDKEMSRLRRLIDDINKELYNPVGLNILWPRQVAFLFFEIEYY</sequence>
<evidence type="ECO:0000313" key="10">
    <source>
        <dbReference type="Proteomes" id="UP000030671"/>
    </source>
</evidence>
<dbReference type="InterPro" id="IPR051371">
    <property type="entry name" value="Ras_palmitoyltransferase"/>
</dbReference>
<dbReference type="GO" id="GO:0005789">
    <property type="term" value="C:endoplasmic reticulum membrane"/>
    <property type="evidence" value="ECO:0007669"/>
    <property type="project" value="UniProtKB-SubCell"/>
</dbReference>
<evidence type="ECO:0000256" key="7">
    <source>
        <dbReference type="SAM" id="MobiDB-lite"/>
    </source>
</evidence>
<evidence type="ECO:0000256" key="3">
    <source>
        <dbReference type="ARBA" id="ARBA00011396"/>
    </source>
</evidence>
<evidence type="ECO:0000256" key="4">
    <source>
        <dbReference type="ARBA" id="ARBA00018463"/>
    </source>
</evidence>
<keyword evidence="5" id="KW-0256">Endoplasmic reticulum</keyword>
<dbReference type="EMBL" id="KI925454">
    <property type="protein sequence ID" value="ETW87653.1"/>
    <property type="molecule type" value="Genomic_DNA"/>
</dbReference>
<dbReference type="KEGG" id="hir:HETIRDRAFT_431933"/>
<reference evidence="9 10" key="1">
    <citation type="journal article" date="2012" name="New Phytol.">
        <title>Insight into trade-off between wood decay and parasitism from the genome of a fungal forest pathogen.</title>
        <authorList>
            <person name="Olson A."/>
            <person name="Aerts A."/>
            <person name="Asiegbu F."/>
            <person name="Belbahri L."/>
            <person name="Bouzid O."/>
            <person name="Broberg A."/>
            <person name="Canback B."/>
            <person name="Coutinho P.M."/>
            <person name="Cullen D."/>
            <person name="Dalman K."/>
            <person name="Deflorio G."/>
            <person name="van Diepen L.T."/>
            <person name="Dunand C."/>
            <person name="Duplessis S."/>
            <person name="Durling M."/>
            <person name="Gonthier P."/>
            <person name="Grimwood J."/>
            <person name="Fossdal C.G."/>
            <person name="Hansson D."/>
            <person name="Henrissat B."/>
            <person name="Hietala A."/>
            <person name="Himmelstrand K."/>
            <person name="Hoffmeister D."/>
            <person name="Hogberg N."/>
            <person name="James T.Y."/>
            <person name="Karlsson M."/>
            <person name="Kohler A."/>
            <person name="Kues U."/>
            <person name="Lee Y.H."/>
            <person name="Lin Y.C."/>
            <person name="Lind M."/>
            <person name="Lindquist E."/>
            <person name="Lombard V."/>
            <person name="Lucas S."/>
            <person name="Lunden K."/>
            <person name="Morin E."/>
            <person name="Murat C."/>
            <person name="Park J."/>
            <person name="Raffaello T."/>
            <person name="Rouze P."/>
            <person name="Salamov A."/>
            <person name="Schmutz J."/>
            <person name="Solheim H."/>
            <person name="Stahlberg J."/>
            <person name="Velez H."/>
            <person name="de Vries R.P."/>
            <person name="Wiebenga A."/>
            <person name="Woodward S."/>
            <person name="Yakovlev I."/>
            <person name="Garbelotto M."/>
            <person name="Martin F."/>
            <person name="Grigoriev I.V."/>
            <person name="Stenlid J."/>
        </authorList>
    </citation>
    <scope>NUCLEOTIDE SEQUENCE [LARGE SCALE GENOMIC DNA]</scope>
    <source>
        <strain evidence="9 10">TC 32-1</strain>
    </source>
</reference>
<comment type="subcellular location">
    <subcellularLocation>
        <location evidence="1">Endoplasmic reticulum membrane</location>
        <topology evidence="1">Peripheral membrane protein</topology>
    </subcellularLocation>
</comment>
<dbReference type="STRING" id="747525.W4KP81"/>
<evidence type="ECO:0000256" key="2">
    <source>
        <dbReference type="ARBA" id="ARBA00007732"/>
    </source>
</evidence>
<dbReference type="InterPro" id="IPR019383">
    <property type="entry name" value="Golgin_A_7/ERF4"/>
</dbReference>
<dbReference type="OrthoDB" id="2190159at2759"/>
<dbReference type="eggNOG" id="KOG4069">
    <property type="taxonomic scope" value="Eukaryota"/>
</dbReference>
<dbReference type="GO" id="GO:0006612">
    <property type="term" value="P:protein targeting to membrane"/>
    <property type="evidence" value="ECO:0007669"/>
    <property type="project" value="TreeGrafter"/>
</dbReference>
<comment type="subunit">
    <text evidence="3">Interacts with ERF2.</text>
</comment>
<feature type="compositionally biased region" description="Pro residues" evidence="7">
    <location>
        <begin position="18"/>
        <end position="27"/>
    </location>
</feature>
<dbReference type="InParanoid" id="W4KP81"/>
<evidence type="ECO:0000256" key="1">
    <source>
        <dbReference type="ARBA" id="ARBA00004406"/>
    </source>
</evidence>
<dbReference type="PANTHER" id="PTHR13254">
    <property type="entry name" value="GOLGI AUTOANTIGEN, GOLGIN SUBFAMILY A, 7"/>
    <property type="match status" value="1"/>
</dbReference>
<dbReference type="RefSeq" id="XP_009541527.1">
    <property type="nucleotide sequence ID" value="XM_009543232.1"/>
</dbReference>
<feature type="region of interest" description="Disordered" evidence="7">
    <location>
        <begin position="113"/>
        <end position="169"/>
    </location>
</feature>
<dbReference type="Proteomes" id="UP000030671">
    <property type="component" value="Unassembled WGS sequence"/>
</dbReference>
<dbReference type="PANTHER" id="PTHR13254:SF0">
    <property type="entry name" value="GOLGIN SUBFAMILY A MEMBER 7_ERF4 DOMAIN-CONTAINING PROTEIN"/>
    <property type="match status" value="1"/>
</dbReference>
<keyword evidence="10" id="KW-1185">Reference proteome</keyword>
<dbReference type="GeneID" id="20674578"/>
<feature type="domain" description="Golgin subfamily A member 7/ERF4" evidence="8">
    <location>
        <begin position="226"/>
        <end position="338"/>
    </location>
</feature>
<evidence type="ECO:0000313" key="9">
    <source>
        <dbReference type="EMBL" id="ETW87653.1"/>
    </source>
</evidence>
<dbReference type="HOGENOM" id="CLU_049758_0_1_1"/>
<comment type="similarity">
    <text evidence="2">Belongs to the ERF4 family.</text>
</comment>
<accession>W4KP81</accession>
<dbReference type="GO" id="GO:0031211">
    <property type="term" value="C:endoplasmic reticulum palmitoyltransferase complex"/>
    <property type="evidence" value="ECO:0007669"/>
    <property type="project" value="TreeGrafter"/>
</dbReference>
<name>W4KP81_HETIT</name>